<feature type="chain" id="PRO_5045055320" evidence="1">
    <location>
        <begin position="19"/>
        <end position="333"/>
    </location>
</feature>
<comment type="caution">
    <text evidence="2">The sequence shown here is derived from an EMBL/GenBank/DDBJ whole genome shotgun (WGS) entry which is preliminary data.</text>
</comment>
<evidence type="ECO:0000256" key="1">
    <source>
        <dbReference type="SAM" id="SignalP"/>
    </source>
</evidence>
<dbReference type="SUPFAM" id="SSF51004">
    <property type="entry name" value="C-terminal (heme d1) domain of cytochrome cd1-nitrite reductase"/>
    <property type="match status" value="1"/>
</dbReference>
<evidence type="ECO:0000313" key="2">
    <source>
        <dbReference type="EMBL" id="MDO7842900.1"/>
    </source>
</evidence>
<accession>A0ABT9A0W9</accession>
<proteinExistence type="predicted"/>
<dbReference type="EMBL" id="JAUQSZ010000007">
    <property type="protein sequence ID" value="MDO7842900.1"/>
    <property type="molecule type" value="Genomic_DNA"/>
</dbReference>
<evidence type="ECO:0000313" key="3">
    <source>
        <dbReference type="Proteomes" id="UP001176468"/>
    </source>
</evidence>
<dbReference type="Gene3D" id="2.130.10.10">
    <property type="entry name" value="YVTN repeat-like/Quinoprotein amine dehydrogenase"/>
    <property type="match status" value="2"/>
</dbReference>
<keyword evidence="3" id="KW-1185">Reference proteome</keyword>
<organism evidence="2 3">
    <name type="scientific">Sphingomonas immobilis</name>
    <dbReference type="NCBI Taxonomy" id="3063997"/>
    <lineage>
        <taxon>Bacteria</taxon>
        <taxon>Pseudomonadati</taxon>
        <taxon>Pseudomonadota</taxon>
        <taxon>Alphaproteobacteria</taxon>
        <taxon>Sphingomonadales</taxon>
        <taxon>Sphingomonadaceae</taxon>
        <taxon>Sphingomonas</taxon>
    </lineage>
</organism>
<reference evidence="2" key="1">
    <citation type="submission" date="2023-07" db="EMBL/GenBank/DDBJ databases">
        <authorList>
            <person name="Kim M.K."/>
        </authorList>
    </citation>
    <scope>NUCLEOTIDE SEQUENCE</scope>
    <source>
        <strain evidence="2">CA1-15</strain>
    </source>
</reference>
<protein>
    <submittedName>
        <fullName evidence="2">Gluconolactonase</fullName>
    </submittedName>
</protein>
<gene>
    <name evidence="2" type="ORF">Q5H94_11235</name>
</gene>
<dbReference type="Proteomes" id="UP001176468">
    <property type="component" value="Unassembled WGS sequence"/>
</dbReference>
<dbReference type="InterPro" id="IPR011048">
    <property type="entry name" value="Haem_d1_sf"/>
</dbReference>
<dbReference type="InterPro" id="IPR015943">
    <property type="entry name" value="WD40/YVTN_repeat-like_dom_sf"/>
</dbReference>
<sequence>MRLTLIALLAAVAGPAIAVPAASPSYAVTARIAGPDGSWDYAKVDPETHRLFIARSGSVTVIDLAGGGISSWGEIARGHAVVPLPGNRLLVTSGNDGTVRFLDTTTGRQIASVAVGKKADAAIFDAANARAFVMNADGGTVSVLDTATMRVSKTITVKPALEYAALVGGTLFINDEDANEIEVVDIASGKAGKPIAMPGCEGPTGLGYDERTGHLVSACANGKAVIADAKARRVVGMVDTGKGADAVILDTARRLAFVPCGKDGVLDILSLDAPGGVMRVGRVTTEVGARTGALDPATGAIYLPTAAFSVPATPGARPTAVPGSFHVLVVKPA</sequence>
<feature type="signal peptide" evidence="1">
    <location>
        <begin position="1"/>
        <end position="18"/>
    </location>
</feature>
<dbReference type="PANTHER" id="PTHR47197">
    <property type="entry name" value="PROTEIN NIRF"/>
    <property type="match status" value="1"/>
</dbReference>
<name>A0ABT9A0W9_9SPHN</name>
<keyword evidence="1" id="KW-0732">Signal</keyword>
<dbReference type="RefSeq" id="WP_304561361.1">
    <property type="nucleotide sequence ID" value="NZ_JAUQSZ010000007.1"/>
</dbReference>
<dbReference type="InterPro" id="IPR051200">
    <property type="entry name" value="Host-pathogen_enzymatic-act"/>
</dbReference>
<dbReference type="PANTHER" id="PTHR47197:SF3">
    <property type="entry name" value="DIHYDRO-HEME D1 DEHYDROGENASE"/>
    <property type="match status" value="1"/>
</dbReference>